<dbReference type="KEGG" id="ehx:EMIHUDRAFT_120197"/>
<dbReference type="HOGENOM" id="CLU_751079_0_0_1"/>
<dbReference type="AlphaFoldDB" id="A0A0D3IL87"/>
<accession>A0A0D3IL87</accession>
<dbReference type="GeneID" id="17258173"/>
<dbReference type="RefSeq" id="XP_005764451.1">
    <property type="nucleotide sequence ID" value="XM_005764394.1"/>
</dbReference>
<evidence type="ECO:0000313" key="3">
    <source>
        <dbReference type="Proteomes" id="UP000013827"/>
    </source>
</evidence>
<feature type="compositionally biased region" description="Gly residues" evidence="1">
    <location>
        <begin position="206"/>
        <end position="226"/>
    </location>
</feature>
<dbReference type="EnsemblProtists" id="EOD12022">
    <property type="protein sequence ID" value="EOD12022"/>
    <property type="gene ID" value="EMIHUDRAFT_120197"/>
</dbReference>
<feature type="compositionally biased region" description="Acidic residues" evidence="1">
    <location>
        <begin position="234"/>
        <end position="243"/>
    </location>
</feature>
<reference evidence="3" key="1">
    <citation type="journal article" date="2013" name="Nature">
        <title>Pan genome of the phytoplankton Emiliania underpins its global distribution.</title>
        <authorList>
            <person name="Read B.A."/>
            <person name="Kegel J."/>
            <person name="Klute M.J."/>
            <person name="Kuo A."/>
            <person name="Lefebvre S.C."/>
            <person name="Maumus F."/>
            <person name="Mayer C."/>
            <person name="Miller J."/>
            <person name="Monier A."/>
            <person name="Salamov A."/>
            <person name="Young J."/>
            <person name="Aguilar M."/>
            <person name="Claverie J.M."/>
            <person name="Frickenhaus S."/>
            <person name="Gonzalez K."/>
            <person name="Herman E.K."/>
            <person name="Lin Y.C."/>
            <person name="Napier J."/>
            <person name="Ogata H."/>
            <person name="Sarno A.F."/>
            <person name="Shmutz J."/>
            <person name="Schroeder D."/>
            <person name="de Vargas C."/>
            <person name="Verret F."/>
            <person name="von Dassow P."/>
            <person name="Valentin K."/>
            <person name="Van de Peer Y."/>
            <person name="Wheeler G."/>
            <person name="Dacks J.B."/>
            <person name="Delwiche C.F."/>
            <person name="Dyhrman S.T."/>
            <person name="Glockner G."/>
            <person name="John U."/>
            <person name="Richards T."/>
            <person name="Worden A.Z."/>
            <person name="Zhang X."/>
            <person name="Grigoriev I.V."/>
            <person name="Allen A.E."/>
            <person name="Bidle K."/>
            <person name="Borodovsky M."/>
            <person name="Bowler C."/>
            <person name="Brownlee C."/>
            <person name="Cock J.M."/>
            <person name="Elias M."/>
            <person name="Gladyshev V.N."/>
            <person name="Groth M."/>
            <person name="Guda C."/>
            <person name="Hadaegh A."/>
            <person name="Iglesias-Rodriguez M.D."/>
            <person name="Jenkins J."/>
            <person name="Jones B.M."/>
            <person name="Lawson T."/>
            <person name="Leese F."/>
            <person name="Lindquist E."/>
            <person name="Lobanov A."/>
            <person name="Lomsadze A."/>
            <person name="Malik S.B."/>
            <person name="Marsh M.E."/>
            <person name="Mackinder L."/>
            <person name="Mock T."/>
            <person name="Mueller-Roeber B."/>
            <person name="Pagarete A."/>
            <person name="Parker M."/>
            <person name="Probert I."/>
            <person name="Quesneville H."/>
            <person name="Raines C."/>
            <person name="Rensing S.A."/>
            <person name="Riano-Pachon D.M."/>
            <person name="Richier S."/>
            <person name="Rokitta S."/>
            <person name="Shiraiwa Y."/>
            <person name="Soanes D.M."/>
            <person name="van der Giezen M."/>
            <person name="Wahlund T.M."/>
            <person name="Williams B."/>
            <person name="Wilson W."/>
            <person name="Wolfe G."/>
            <person name="Wurch L.L."/>
        </authorList>
    </citation>
    <scope>NUCLEOTIDE SEQUENCE</scope>
</reference>
<sequence length="451" mass="46256">MWSGTKTIAYEVNHCWISPLRRGPAEVADAECEVERARAAAVAAASSAAAAAEAAVAAATERRRAVVVAAASRSGGHSTSLWRRSRRPSLTAEAASSSGVSAAAVVSEIHANAAAAAANLESHDVKRTAVPVRLADDVGVRPVDLAAARFAGRAEVLPPLPSGLLLALLLLAVSTLGPALVEIWSRLHRRRGRLRAEGIGGERGEAGGGEAGGGEAGGGEAGGGEGANRPAEECSGEEEEEEEWLRAVTASAAKLPTRAVRAAGGHARWEQGWREQQRALALASLGRLCSGAARQRALLCWRSAAAAIAADEALAASEDERAKARERGWEGARLQPPEEEEAAAAAGRIGAAAASSAADRSLGVSDASVEIAMLADRLAEVNDALALEAERKRRAEVLAATSAALRGLHGAAEHGAAEEVAAEEVASLGLPRRGPLPAAQRLCAWTVETDS</sequence>
<dbReference type="Proteomes" id="UP000013827">
    <property type="component" value="Unassembled WGS sequence"/>
</dbReference>
<name>A0A0D3IL87_EMIH1</name>
<feature type="region of interest" description="Disordered" evidence="1">
    <location>
        <begin position="198"/>
        <end position="243"/>
    </location>
</feature>
<evidence type="ECO:0000256" key="1">
    <source>
        <dbReference type="SAM" id="MobiDB-lite"/>
    </source>
</evidence>
<dbReference type="PaxDb" id="2903-EOD12022"/>
<organism evidence="2 3">
    <name type="scientific">Emiliania huxleyi (strain CCMP1516)</name>
    <dbReference type="NCBI Taxonomy" id="280463"/>
    <lineage>
        <taxon>Eukaryota</taxon>
        <taxon>Haptista</taxon>
        <taxon>Haptophyta</taxon>
        <taxon>Prymnesiophyceae</taxon>
        <taxon>Isochrysidales</taxon>
        <taxon>Noelaerhabdaceae</taxon>
        <taxon>Emiliania</taxon>
    </lineage>
</organism>
<reference evidence="2" key="2">
    <citation type="submission" date="2024-10" db="UniProtKB">
        <authorList>
            <consortium name="EnsemblProtists"/>
        </authorList>
    </citation>
    <scope>IDENTIFICATION</scope>
</reference>
<proteinExistence type="predicted"/>
<evidence type="ECO:0000313" key="2">
    <source>
        <dbReference type="EnsemblProtists" id="EOD12022"/>
    </source>
</evidence>
<keyword evidence="3" id="KW-1185">Reference proteome</keyword>
<protein>
    <submittedName>
        <fullName evidence="2">Uncharacterized protein</fullName>
    </submittedName>
</protein>